<proteinExistence type="predicted"/>
<dbReference type="Gene3D" id="3.40.50.300">
    <property type="entry name" value="P-loop containing nucleotide triphosphate hydrolases"/>
    <property type="match status" value="1"/>
</dbReference>
<evidence type="ECO:0000259" key="1">
    <source>
        <dbReference type="Pfam" id="PF22688"/>
    </source>
</evidence>
<dbReference type="Pfam" id="PF22688">
    <property type="entry name" value="Hda_lid"/>
    <property type="match status" value="1"/>
</dbReference>
<dbReference type="SUPFAM" id="SSF52540">
    <property type="entry name" value="P-loop containing nucleoside triphosphate hydrolases"/>
    <property type="match status" value="1"/>
</dbReference>
<dbReference type="InterPro" id="IPR027417">
    <property type="entry name" value="P-loop_NTPase"/>
</dbReference>
<comment type="caution">
    <text evidence="2">The sequence shown here is derived from an EMBL/GenBank/DDBJ whole genome shotgun (WGS) entry which is preliminary data.</text>
</comment>
<organism evidence="2 3">
    <name type="scientific">Siccirubricoccus soli</name>
    <dbReference type="NCBI Taxonomy" id="2899147"/>
    <lineage>
        <taxon>Bacteria</taxon>
        <taxon>Pseudomonadati</taxon>
        <taxon>Pseudomonadota</taxon>
        <taxon>Alphaproteobacteria</taxon>
        <taxon>Acetobacterales</taxon>
        <taxon>Roseomonadaceae</taxon>
        <taxon>Siccirubricoccus</taxon>
    </lineage>
</organism>
<feature type="domain" description="Hda lid" evidence="1">
    <location>
        <begin position="156"/>
        <end position="216"/>
    </location>
</feature>
<name>A0ABT1DDC1_9PROT</name>
<dbReference type="RefSeq" id="WP_252956611.1">
    <property type="nucleotide sequence ID" value="NZ_JAFIRR010000255.1"/>
</dbReference>
<dbReference type="EMBL" id="JAFIRR010000255">
    <property type="protein sequence ID" value="MCO6419938.1"/>
    <property type="molecule type" value="Genomic_DNA"/>
</dbReference>
<evidence type="ECO:0000313" key="2">
    <source>
        <dbReference type="EMBL" id="MCO6419938.1"/>
    </source>
</evidence>
<dbReference type="Proteomes" id="UP001523392">
    <property type="component" value="Unassembled WGS sequence"/>
</dbReference>
<dbReference type="Gene3D" id="1.10.8.60">
    <property type="match status" value="1"/>
</dbReference>
<evidence type="ECO:0000313" key="3">
    <source>
        <dbReference type="Proteomes" id="UP001523392"/>
    </source>
</evidence>
<dbReference type="InterPro" id="IPR055199">
    <property type="entry name" value="Hda_lid"/>
</dbReference>
<keyword evidence="3" id="KW-1185">Reference proteome</keyword>
<dbReference type="PANTHER" id="PTHR30050:SF5">
    <property type="entry name" value="DNAA REGULATORY INACTIVATOR HDA"/>
    <property type="match status" value="1"/>
</dbReference>
<sequence>MTATARQLALPLRLPPPSPGALLEDSSNAEALAWLARPGAWPLHRLALHGPAATGKSHMLAEFAARHAWPALDGPALRGLPEVPEGPGLAVDDADCAADEAALFHLLNICAERRQAVLLAGRAPPARWPVALPDLASRLRAITAVGVQPPSDALLAALLRKHFAARQLRVDPGVQEWLLLRLPREAAAMAEAAARLDKAALAAGGAVTRPLARAALGDWLGLDPAPTDDVSMAMEEAASPPTPRLL</sequence>
<reference evidence="2 3" key="1">
    <citation type="submission" date="2021-12" db="EMBL/GenBank/DDBJ databases">
        <title>Siccirubricoccus leaddurans sp. nov., a high concentration Zn2+ tolerance bacterium.</title>
        <authorList>
            <person name="Cao Y."/>
        </authorList>
    </citation>
    <scope>NUCLEOTIDE SEQUENCE [LARGE SCALE GENOMIC DNA]</scope>
    <source>
        <strain evidence="2 3">KC 17139</strain>
    </source>
</reference>
<dbReference type="PANTHER" id="PTHR30050">
    <property type="entry name" value="CHROMOSOMAL REPLICATION INITIATOR PROTEIN DNAA"/>
    <property type="match status" value="1"/>
</dbReference>
<accession>A0ABT1DDC1</accession>
<gene>
    <name evidence="2" type="ORF">JYK14_27805</name>
</gene>
<protein>
    <submittedName>
        <fullName evidence="2">Chromosomal replication initiator DnaA</fullName>
    </submittedName>
</protein>